<evidence type="ECO:0000313" key="1">
    <source>
        <dbReference type="EMBL" id="OGZ23870.1"/>
    </source>
</evidence>
<sequence>MHLMYEIFREIKSLGKIEELKKLPTIQERYRLIDEAVTRANISKTHFSFYAQDEQLYLTYLIQEKGVDMGLCHYFYIFFSRRNQKFHHVCKATPKKERTYCGGQIQKCDKGAYRGI</sequence>
<reference evidence="1 2" key="1">
    <citation type="journal article" date="2016" name="Nat. Commun.">
        <title>Thousands of microbial genomes shed light on interconnected biogeochemical processes in an aquifer system.</title>
        <authorList>
            <person name="Anantharaman K."/>
            <person name="Brown C.T."/>
            <person name="Hug L.A."/>
            <person name="Sharon I."/>
            <person name="Castelle C.J."/>
            <person name="Probst A.J."/>
            <person name="Thomas B.C."/>
            <person name="Singh A."/>
            <person name="Wilkins M.J."/>
            <person name="Karaoz U."/>
            <person name="Brodie E.L."/>
            <person name="Williams K.H."/>
            <person name="Hubbard S.S."/>
            <person name="Banfield J.F."/>
        </authorList>
    </citation>
    <scope>NUCLEOTIDE SEQUENCE [LARGE SCALE GENOMIC DNA]</scope>
</reference>
<dbReference type="EMBL" id="MHMH01000022">
    <property type="protein sequence ID" value="OGZ23870.1"/>
    <property type="molecule type" value="Genomic_DNA"/>
</dbReference>
<gene>
    <name evidence="1" type="ORF">A2896_02885</name>
</gene>
<dbReference type="Proteomes" id="UP000178647">
    <property type="component" value="Unassembled WGS sequence"/>
</dbReference>
<proteinExistence type="predicted"/>
<organism evidence="1 2">
    <name type="scientific">Candidatus Nealsonbacteria bacterium RIFCSPLOWO2_01_FULL_43_32</name>
    <dbReference type="NCBI Taxonomy" id="1801672"/>
    <lineage>
        <taxon>Bacteria</taxon>
        <taxon>Candidatus Nealsoniibacteriota</taxon>
    </lineage>
</organism>
<evidence type="ECO:0000313" key="2">
    <source>
        <dbReference type="Proteomes" id="UP000178647"/>
    </source>
</evidence>
<name>A0A1G2EET4_9BACT</name>
<comment type="caution">
    <text evidence="1">The sequence shown here is derived from an EMBL/GenBank/DDBJ whole genome shotgun (WGS) entry which is preliminary data.</text>
</comment>
<dbReference type="AlphaFoldDB" id="A0A1G2EET4"/>
<protein>
    <submittedName>
        <fullName evidence="1">Uncharacterized protein</fullName>
    </submittedName>
</protein>
<accession>A0A1G2EET4</accession>
<dbReference type="STRING" id="1801672.A2896_02885"/>